<dbReference type="EMBL" id="NCVK01000059">
    <property type="protein sequence ID" value="ORO99269.1"/>
    <property type="molecule type" value="Genomic_DNA"/>
</dbReference>
<gene>
    <name evidence="2" type="ORF">B7695_09225</name>
</gene>
<dbReference type="OrthoDB" id="2085076at2"/>
<evidence type="ECO:0000313" key="3">
    <source>
        <dbReference type="Proteomes" id="UP000193517"/>
    </source>
</evidence>
<proteinExistence type="predicted"/>
<protein>
    <submittedName>
        <fullName evidence="2">Uncharacterized protein</fullName>
    </submittedName>
</protein>
<reference evidence="2 3" key="1">
    <citation type="journal article" date="2016" name="Eur. J. Clin. Microbiol. Infect. Dis.">
        <title>Whole genome sequencing as a tool for phylogenetic analysis of clinical strains of Mitis group streptococci.</title>
        <authorList>
            <person name="Rasmussen L.H."/>
            <person name="Dargis R."/>
            <person name="Hojholt K."/>
            <person name="Christensen J.J."/>
            <person name="Skovgaard O."/>
            <person name="Justesen U.S."/>
            <person name="Rosenvinge F.S."/>
            <person name="Moser C."/>
            <person name="Lukjancenko O."/>
            <person name="Rasmussen S."/>
            <person name="Nielsen X.C."/>
        </authorList>
    </citation>
    <scope>NUCLEOTIDE SEQUENCE [LARGE SCALE GENOMIC DNA]</scope>
    <source>
        <strain evidence="2 3">OD_317805_11</strain>
    </source>
</reference>
<accession>A0A1X1KIU7</accession>
<keyword evidence="1" id="KW-0472">Membrane</keyword>
<dbReference type="RefSeq" id="WP_084891286.1">
    <property type="nucleotide sequence ID" value="NZ_NCVK01000059.1"/>
</dbReference>
<keyword evidence="1" id="KW-0812">Transmembrane</keyword>
<feature type="transmembrane region" description="Helical" evidence="1">
    <location>
        <begin position="65"/>
        <end position="84"/>
    </location>
</feature>
<keyword evidence="1" id="KW-1133">Transmembrane helix</keyword>
<organism evidence="2 3">
    <name type="scientific">Streptococcus mitis</name>
    <dbReference type="NCBI Taxonomy" id="28037"/>
    <lineage>
        <taxon>Bacteria</taxon>
        <taxon>Bacillati</taxon>
        <taxon>Bacillota</taxon>
        <taxon>Bacilli</taxon>
        <taxon>Lactobacillales</taxon>
        <taxon>Streptococcaceae</taxon>
        <taxon>Streptococcus</taxon>
        <taxon>Streptococcus mitis group</taxon>
    </lineage>
</organism>
<dbReference type="AlphaFoldDB" id="A0A1X1KIU7"/>
<name>A0A1X1KIU7_STRMT</name>
<evidence type="ECO:0000256" key="1">
    <source>
        <dbReference type="SAM" id="Phobius"/>
    </source>
</evidence>
<evidence type="ECO:0000313" key="2">
    <source>
        <dbReference type="EMBL" id="ORO99269.1"/>
    </source>
</evidence>
<sequence length="172" mass="18958">MKQTFITSYLTFYMKASVALEGVFIKTSNPNTILKVIPLGSQNKTIPVEQVASVDDSFSLDFKSFAWGVIFTIIGFSMMGNSFVGGLILAAYGVLTVLSAFQTLLVLNLTSGGSHVISAVVFEKANLENCKETIEALILNRYDDTNTRKHTDRMMQNADQNADRMIDALKNK</sequence>
<dbReference type="Proteomes" id="UP000193517">
    <property type="component" value="Unassembled WGS sequence"/>
</dbReference>
<comment type="caution">
    <text evidence="2">The sequence shown here is derived from an EMBL/GenBank/DDBJ whole genome shotgun (WGS) entry which is preliminary data.</text>
</comment>